<comment type="caution">
    <text evidence="4">The sequence shown here is derived from an EMBL/GenBank/DDBJ whole genome shotgun (WGS) entry which is preliminary data.</text>
</comment>
<dbReference type="Proteomes" id="UP001138500">
    <property type="component" value="Unassembled WGS sequence"/>
</dbReference>
<evidence type="ECO:0000313" key="4">
    <source>
        <dbReference type="EMBL" id="KAH9828901.1"/>
    </source>
</evidence>
<dbReference type="InterPro" id="IPR002347">
    <property type="entry name" value="SDR_fam"/>
</dbReference>
<dbReference type="PANTHER" id="PTHR44229">
    <property type="entry name" value="15-HYDROXYPROSTAGLANDIN DEHYDROGENASE [NAD(+)]"/>
    <property type="match status" value="1"/>
</dbReference>
<dbReference type="InterPro" id="IPR036291">
    <property type="entry name" value="NAD(P)-bd_dom_sf"/>
</dbReference>
<organism evidence="4 5">
    <name type="scientific">Teratosphaeria destructans</name>
    <dbReference type="NCBI Taxonomy" id="418781"/>
    <lineage>
        <taxon>Eukaryota</taxon>
        <taxon>Fungi</taxon>
        <taxon>Dikarya</taxon>
        <taxon>Ascomycota</taxon>
        <taxon>Pezizomycotina</taxon>
        <taxon>Dothideomycetes</taxon>
        <taxon>Dothideomycetidae</taxon>
        <taxon>Mycosphaerellales</taxon>
        <taxon>Teratosphaeriaceae</taxon>
        <taxon>Teratosphaeria</taxon>
    </lineage>
</organism>
<evidence type="ECO:0000256" key="1">
    <source>
        <dbReference type="ARBA" id="ARBA00006484"/>
    </source>
</evidence>
<dbReference type="EMBL" id="RIBY02001445">
    <property type="protein sequence ID" value="KAH9828901.1"/>
    <property type="molecule type" value="Genomic_DNA"/>
</dbReference>
<dbReference type="OrthoDB" id="5371740at2759"/>
<dbReference type="PANTHER" id="PTHR44229:SF4">
    <property type="entry name" value="15-HYDROXYPROSTAGLANDIN DEHYDROGENASE [NAD(+)]"/>
    <property type="match status" value="1"/>
</dbReference>
<comment type="similarity">
    <text evidence="1">Belongs to the short-chain dehydrogenases/reductases (SDR) family.</text>
</comment>
<name>A0A9W7STQ6_9PEZI</name>
<evidence type="ECO:0000256" key="3">
    <source>
        <dbReference type="ARBA" id="ARBA00023002"/>
    </source>
</evidence>
<dbReference type="GO" id="GO:0005737">
    <property type="term" value="C:cytoplasm"/>
    <property type="evidence" value="ECO:0007669"/>
    <property type="project" value="TreeGrafter"/>
</dbReference>
<protein>
    <submittedName>
        <fullName evidence="4">Enoyl-(Acyl carrier protein) reductase</fullName>
    </submittedName>
</protein>
<dbReference type="Pfam" id="PF00106">
    <property type="entry name" value="adh_short"/>
    <property type="match status" value="1"/>
</dbReference>
<evidence type="ECO:0000256" key="2">
    <source>
        <dbReference type="ARBA" id="ARBA00022857"/>
    </source>
</evidence>
<dbReference type="GO" id="GO:0016616">
    <property type="term" value="F:oxidoreductase activity, acting on the CH-OH group of donors, NAD or NADP as acceptor"/>
    <property type="evidence" value="ECO:0007669"/>
    <property type="project" value="TreeGrafter"/>
</dbReference>
<keyword evidence="5" id="KW-1185">Reference proteome</keyword>
<dbReference type="SUPFAM" id="SSF51735">
    <property type="entry name" value="NAD(P)-binding Rossmann-fold domains"/>
    <property type="match status" value="1"/>
</dbReference>
<dbReference type="AlphaFoldDB" id="A0A9W7STQ6"/>
<dbReference type="PROSITE" id="PS00061">
    <property type="entry name" value="ADH_SHORT"/>
    <property type="match status" value="1"/>
</dbReference>
<reference evidence="4 5" key="1">
    <citation type="journal article" date="2018" name="IMA Fungus">
        <title>IMA Genome-F 10: Nine draft genome sequences of Claviceps purpurea s.lat., including C. arundinis, C. humidiphila, and C. cf. spartinae, pseudomolecules for the pitch canker pathogen Fusarium circinatum, draft genome of Davidsoniella eucalypti, Grosmannia galeiformis, Quambalaria eucalypti, and Teratosphaeria destructans.</title>
        <authorList>
            <person name="Wingfield B.D."/>
            <person name="Liu M."/>
            <person name="Nguyen H.D."/>
            <person name="Lane F.A."/>
            <person name="Morgan S.W."/>
            <person name="De Vos L."/>
            <person name="Wilken P.M."/>
            <person name="Duong T.A."/>
            <person name="Aylward J."/>
            <person name="Coetzee M.P."/>
            <person name="Dadej K."/>
            <person name="De Beer Z.W."/>
            <person name="Findlay W."/>
            <person name="Havenga M."/>
            <person name="Kolarik M."/>
            <person name="Menzies J.G."/>
            <person name="Naidoo K."/>
            <person name="Pochopski O."/>
            <person name="Shoukouhi P."/>
            <person name="Santana Q.C."/>
            <person name="Seifert K.A."/>
            <person name="Soal N."/>
            <person name="Steenkamp E.T."/>
            <person name="Tatham C.T."/>
            <person name="van der Nest M.A."/>
            <person name="Wingfield M.J."/>
        </authorList>
    </citation>
    <scope>NUCLEOTIDE SEQUENCE [LARGE SCALE GENOMIC DNA]</scope>
    <source>
        <strain evidence="4">CMW44962</strain>
    </source>
</reference>
<sequence length="292" mass="31828">MSQPVALVTGGGSGIGLAVTEHLINFHGYRVAVLDINAERGKAEVARLNASADNCLFLHVDVTSYDQQAQAFKQTYEWGGNRLDLFFANAGIGDTDSIYKNLCGVDEATGLPKPLHLTCLDVNLNAVLQGIHLARHFFQLRGKGGKIVITASCVGVYHLHAAPQYTASKYGLVGLVRATAPVFASLNPPITINALLPTLLETNIIPASVRPLWDREGFTPLSTACEAFDVFLTTGSMTGQTVELCKDELVFSRQKEYATANSRWMCEETRLWEMVCEPLLPKPVGENYTVLE</sequence>
<evidence type="ECO:0000313" key="5">
    <source>
        <dbReference type="Proteomes" id="UP001138500"/>
    </source>
</evidence>
<keyword evidence="2" id="KW-0521">NADP</keyword>
<reference evidence="4 5" key="2">
    <citation type="journal article" date="2021" name="Curr. Genet.">
        <title>Genetic response to nitrogen starvation in the aggressive Eucalyptus foliar pathogen Teratosphaeria destructans.</title>
        <authorList>
            <person name="Havenga M."/>
            <person name="Wingfield B.D."/>
            <person name="Wingfield M.J."/>
            <person name="Dreyer L.L."/>
            <person name="Roets F."/>
            <person name="Aylward J."/>
        </authorList>
    </citation>
    <scope>NUCLEOTIDE SEQUENCE [LARGE SCALE GENOMIC DNA]</scope>
    <source>
        <strain evidence="4">CMW44962</strain>
    </source>
</reference>
<accession>A0A9W7STQ6</accession>
<gene>
    <name evidence="4" type="ORF">Tdes44962_MAKER02329</name>
</gene>
<proteinExistence type="inferred from homology"/>
<dbReference type="PRINTS" id="PR00081">
    <property type="entry name" value="GDHRDH"/>
</dbReference>
<dbReference type="Gene3D" id="3.40.50.720">
    <property type="entry name" value="NAD(P)-binding Rossmann-like Domain"/>
    <property type="match status" value="1"/>
</dbReference>
<dbReference type="InterPro" id="IPR020904">
    <property type="entry name" value="Sc_DH/Rdtase_CS"/>
</dbReference>
<keyword evidence="3" id="KW-0560">Oxidoreductase</keyword>